<evidence type="ECO:0000313" key="3">
    <source>
        <dbReference type="Proteomes" id="UP001168537"/>
    </source>
</evidence>
<dbReference type="Proteomes" id="UP001168537">
    <property type="component" value="Unassembled WGS sequence"/>
</dbReference>
<accession>A0ABT8F053</accession>
<evidence type="ECO:0000259" key="1">
    <source>
        <dbReference type="Pfam" id="PF08530"/>
    </source>
</evidence>
<protein>
    <submittedName>
        <fullName evidence="2">CocE/NonD family hydrolase C-terminal non-catalytic domain-containing protein</fullName>
    </submittedName>
</protein>
<proteinExistence type="predicted"/>
<dbReference type="EMBL" id="JAUHJR010000157">
    <property type="protein sequence ID" value="MDN4163714.1"/>
    <property type="molecule type" value="Genomic_DNA"/>
</dbReference>
<dbReference type="InterPro" id="IPR013736">
    <property type="entry name" value="Xaa-Pro_dipept_C"/>
</dbReference>
<dbReference type="SUPFAM" id="SSF49785">
    <property type="entry name" value="Galactose-binding domain-like"/>
    <property type="match status" value="1"/>
</dbReference>
<reference evidence="2" key="1">
    <citation type="submission" date="2023-06" db="EMBL/GenBank/DDBJ databases">
        <title>Draft genome sequence of Nocardioides sp. SOB72.</title>
        <authorList>
            <person name="Zhang G."/>
        </authorList>
    </citation>
    <scope>NUCLEOTIDE SEQUENCE</scope>
    <source>
        <strain evidence="2">SOB72</strain>
    </source>
</reference>
<comment type="caution">
    <text evidence="2">The sequence shown here is derived from an EMBL/GenBank/DDBJ whole genome shotgun (WGS) entry which is preliminary data.</text>
</comment>
<gene>
    <name evidence="2" type="ORF">QWY29_20320</name>
</gene>
<dbReference type="InterPro" id="IPR008979">
    <property type="entry name" value="Galactose-bd-like_sf"/>
</dbReference>
<keyword evidence="2" id="KW-0378">Hydrolase</keyword>
<dbReference type="Pfam" id="PF08530">
    <property type="entry name" value="PepX_C"/>
    <property type="match status" value="1"/>
</dbReference>
<sequence>VRLTVTSTGRSSTLFLSLWQVVNGVPELARRLVAPVTVTTTPGEETIVEVALPGGTWEVPAGSRLRVLVTSTDQTYAAPRTARADLVQVSDL</sequence>
<dbReference type="RefSeq" id="WP_300963041.1">
    <property type="nucleotide sequence ID" value="NZ_JAUHJR010000157.1"/>
</dbReference>
<feature type="non-terminal residue" evidence="2">
    <location>
        <position position="92"/>
    </location>
</feature>
<evidence type="ECO:0000313" key="2">
    <source>
        <dbReference type="EMBL" id="MDN4163714.1"/>
    </source>
</evidence>
<dbReference type="GO" id="GO:0016787">
    <property type="term" value="F:hydrolase activity"/>
    <property type="evidence" value="ECO:0007669"/>
    <property type="project" value="UniProtKB-KW"/>
</dbReference>
<keyword evidence="3" id="KW-1185">Reference proteome</keyword>
<feature type="domain" description="Xaa-Pro dipeptidyl-peptidase C-terminal" evidence="1">
    <location>
        <begin position="9"/>
        <end position="82"/>
    </location>
</feature>
<name>A0ABT8F053_9ACTN</name>
<feature type="non-terminal residue" evidence="2">
    <location>
        <position position="1"/>
    </location>
</feature>
<organism evidence="2 3">
    <name type="scientific">Nocardioides abyssi</name>
    <dbReference type="NCBI Taxonomy" id="3058370"/>
    <lineage>
        <taxon>Bacteria</taxon>
        <taxon>Bacillati</taxon>
        <taxon>Actinomycetota</taxon>
        <taxon>Actinomycetes</taxon>
        <taxon>Propionibacteriales</taxon>
        <taxon>Nocardioidaceae</taxon>
        <taxon>Nocardioides</taxon>
    </lineage>
</organism>